<name>E9I3C9_DAPPU</name>
<dbReference type="STRING" id="6669.E9I3C9"/>
<keyword evidence="2" id="KW-1185">Reference proteome</keyword>
<evidence type="ECO:0000313" key="2">
    <source>
        <dbReference type="Proteomes" id="UP000000305"/>
    </source>
</evidence>
<dbReference type="OrthoDB" id="6430118at2759"/>
<dbReference type="KEGG" id="dpx:DAPPUDRAFT_339226"/>
<dbReference type="AlphaFoldDB" id="E9I3C9"/>
<dbReference type="EMBL" id="GL734489">
    <property type="protein sequence ID" value="EFX61501.1"/>
    <property type="molecule type" value="Genomic_DNA"/>
</dbReference>
<evidence type="ECO:0000313" key="1">
    <source>
        <dbReference type="EMBL" id="EFX61501.1"/>
    </source>
</evidence>
<reference evidence="1 2" key="1">
    <citation type="journal article" date="2011" name="Science">
        <title>The ecoresponsive genome of Daphnia pulex.</title>
        <authorList>
            <person name="Colbourne J.K."/>
            <person name="Pfrender M.E."/>
            <person name="Gilbert D."/>
            <person name="Thomas W.K."/>
            <person name="Tucker A."/>
            <person name="Oakley T.H."/>
            <person name="Tokishita S."/>
            <person name="Aerts A."/>
            <person name="Arnold G.J."/>
            <person name="Basu M.K."/>
            <person name="Bauer D.J."/>
            <person name="Caceres C.E."/>
            <person name="Carmel L."/>
            <person name="Casola C."/>
            <person name="Choi J.H."/>
            <person name="Detter J.C."/>
            <person name="Dong Q."/>
            <person name="Dusheyko S."/>
            <person name="Eads B.D."/>
            <person name="Frohlich T."/>
            <person name="Geiler-Samerotte K.A."/>
            <person name="Gerlach D."/>
            <person name="Hatcher P."/>
            <person name="Jogdeo S."/>
            <person name="Krijgsveld J."/>
            <person name="Kriventseva E.V."/>
            <person name="Kultz D."/>
            <person name="Laforsch C."/>
            <person name="Lindquist E."/>
            <person name="Lopez J."/>
            <person name="Manak J.R."/>
            <person name="Muller J."/>
            <person name="Pangilinan J."/>
            <person name="Patwardhan R.P."/>
            <person name="Pitluck S."/>
            <person name="Pritham E.J."/>
            <person name="Rechtsteiner A."/>
            <person name="Rho M."/>
            <person name="Rogozin I.B."/>
            <person name="Sakarya O."/>
            <person name="Salamov A."/>
            <person name="Schaack S."/>
            <person name="Shapiro H."/>
            <person name="Shiga Y."/>
            <person name="Skalitzky C."/>
            <person name="Smith Z."/>
            <person name="Souvorov A."/>
            <person name="Sung W."/>
            <person name="Tang Z."/>
            <person name="Tsuchiya D."/>
            <person name="Tu H."/>
            <person name="Vos H."/>
            <person name="Wang M."/>
            <person name="Wolf Y.I."/>
            <person name="Yamagata H."/>
            <person name="Yamada T."/>
            <person name="Ye Y."/>
            <person name="Shaw J.R."/>
            <person name="Andrews J."/>
            <person name="Crease T.J."/>
            <person name="Tang H."/>
            <person name="Lucas S.M."/>
            <person name="Robertson H.M."/>
            <person name="Bork P."/>
            <person name="Koonin E.V."/>
            <person name="Zdobnov E.M."/>
            <person name="Grigoriev I.V."/>
            <person name="Lynch M."/>
            <person name="Boore J.L."/>
        </authorList>
    </citation>
    <scope>NUCLEOTIDE SEQUENCE [LARGE SCALE GENOMIC DNA]</scope>
</reference>
<dbReference type="HOGENOM" id="CLU_2415524_0_0_1"/>
<organism evidence="1 2">
    <name type="scientific">Daphnia pulex</name>
    <name type="common">Water flea</name>
    <dbReference type="NCBI Taxonomy" id="6669"/>
    <lineage>
        <taxon>Eukaryota</taxon>
        <taxon>Metazoa</taxon>
        <taxon>Ecdysozoa</taxon>
        <taxon>Arthropoda</taxon>
        <taxon>Crustacea</taxon>
        <taxon>Branchiopoda</taxon>
        <taxon>Diplostraca</taxon>
        <taxon>Cladocera</taxon>
        <taxon>Anomopoda</taxon>
        <taxon>Daphniidae</taxon>
        <taxon>Daphnia</taxon>
    </lineage>
</organism>
<accession>E9I3C9</accession>
<protein>
    <submittedName>
        <fullName evidence="1">Uncharacterized protein</fullName>
    </submittedName>
</protein>
<proteinExistence type="predicted"/>
<dbReference type="InParanoid" id="E9I3C9"/>
<dbReference type="Proteomes" id="UP000000305">
    <property type="component" value="Unassembled WGS sequence"/>
</dbReference>
<sequence>MKKSPIMVLRARVGKEDWMLVIIARLRNAVVTFVLPISLVIEEAQKLTIREGMSYFEKICLRGNVGPCRDRAWAFERYPGKELRGTEERVIP</sequence>
<gene>
    <name evidence="1" type="ORF">DAPPUDRAFT_339226</name>
</gene>